<evidence type="ECO:0000256" key="4">
    <source>
        <dbReference type="ARBA" id="ARBA00022989"/>
    </source>
</evidence>
<dbReference type="RefSeq" id="WP_123257088.1">
    <property type="nucleotide sequence ID" value="NZ_RBED01000148.1"/>
</dbReference>
<feature type="transmembrane region" description="Helical" evidence="6">
    <location>
        <begin position="6"/>
        <end position="26"/>
    </location>
</feature>
<sequence length="292" mass="31652">MSATVWLLIAAVILPMSYFAWSVIAIDRTTERAIQSRLVAVAYRPPEVASGRKSRLVQLTRQLTPRAYVAHLDRLLGNAGRPASMPLERLLTIKPLAALGGAIIGLILGGAASPQGTLLALCITAACYFLPDLLIYNTGTKRQARIALDLPNVMDQLLISVEAGLGFEVAMARVGSKGKGPLAEEMVRTLQDIQAGRTRREAYKAMAARSKVPDLRSFVGAIIQADVQGLSIARVLKPQADQMRIKRRLRAEEKAMKLPVAVVFPLLLFIFPPLFIVILGPAAINILHTFSG</sequence>
<evidence type="ECO:0000256" key="3">
    <source>
        <dbReference type="ARBA" id="ARBA00022692"/>
    </source>
</evidence>
<dbReference type="PANTHER" id="PTHR35007:SF2">
    <property type="entry name" value="PILUS ASSEMBLE PROTEIN"/>
    <property type="match status" value="1"/>
</dbReference>
<feature type="transmembrane region" description="Helical" evidence="6">
    <location>
        <begin position="91"/>
        <end position="112"/>
    </location>
</feature>
<gene>
    <name evidence="8" type="ORF">D7003_19735</name>
</gene>
<dbReference type="GO" id="GO:0005886">
    <property type="term" value="C:plasma membrane"/>
    <property type="evidence" value="ECO:0007669"/>
    <property type="project" value="UniProtKB-SubCell"/>
</dbReference>
<evidence type="ECO:0000256" key="5">
    <source>
        <dbReference type="ARBA" id="ARBA00023136"/>
    </source>
</evidence>
<dbReference type="EMBL" id="RBED01000148">
    <property type="protein sequence ID" value="RNL48867.1"/>
    <property type="molecule type" value="Genomic_DNA"/>
</dbReference>
<name>A0A3N0BKC6_9MICC</name>
<dbReference type="Pfam" id="PF00482">
    <property type="entry name" value="T2SSF"/>
    <property type="match status" value="1"/>
</dbReference>
<evidence type="ECO:0000256" key="2">
    <source>
        <dbReference type="ARBA" id="ARBA00022475"/>
    </source>
</evidence>
<feature type="domain" description="Type II secretion system protein GspF" evidence="7">
    <location>
        <begin position="155"/>
        <end position="279"/>
    </location>
</feature>
<evidence type="ECO:0000313" key="8">
    <source>
        <dbReference type="EMBL" id="RNL48867.1"/>
    </source>
</evidence>
<dbReference type="Proteomes" id="UP000273807">
    <property type="component" value="Unassembled WGS sequence"/>
</dbReference>
<comment type="caution">
    <text evidence="8">The sequence shown here is derived from an EMBL/GenBank/DDBJ whole genome shotgun (WGS) entry which is preliminary data.</text>
</comment>
<keyword evidence="5 6" id="KW-0472">Membrane</keyword>
<keyword evidence="9" id="KW-1185">Reference proteome</keyword>
<evidence type="ECO:0000313" key="9">
    <source>
        <dbReference type="Proteomes" id="UP000273807"/>
    </source>
</evidence>
<feature type="transmembrane region" description="Helical" evidence="6">
    <location>
        <begin position="258"/>
        <end position="284"/>
    </location>
</feature>
<protein>
    <submittedName>
        <fullName evidence="8">Type II secretion system F family protein</fullName>
    </submittedName>
</protein>
<comment type="subcellular location">
    <subcellularLocation>
        <location evidence="1">Cell membrane</location>
        <topology evidence="1">Multi-pass membrane protein</topology>
    </subcellularLocation>
</comment>
<organism evidence="8 9">
    <name type="scientific">Arthrobacter oryzae</name>
    <dbReference type="NCBI Taxonomy" id="409290"/>
    <lineage>
        <taxon>Bacteria</taxon>
        <taxon>Bacillati</taxon>
        <taxon>Actinomycetota</taxon>
        <taxon>Actinomycetes</taxon>
        <taxon>Micrococcales</taxon>
        <taxon>Micrococcaceae</taxon>
        <taxon>Arthrobacter</taxon>
    </lineage>
</organism>
<evidence type="ECO:0000256" key="6">
    <source>
        <dbReference type="SAM" id="Phobius"/>
    </source>
</evidence>
<dbReference type="AlphaFoldDB" id="A0A3N0BKC6"/>
<evidence type="ECO:0000259" key="7">
    <source>
        <dbReference type="Pfam" id="PF00482"/>
    </source>
</evidence>
<feature type="transmembrane region" description="Helical" evidence="6">
    <location>
        <begin position="118"/>
        <end position="136"/>
    </location>
</feature>
<dbReference type="OrthoDB" id="9810662at2"/>
<dbReference type="InterPro" id="IPR018076">
    <property type="entry name" value="T2SS_GspF_dom"/>
</dbReference>
<keyword evidence="2" id="KW-1003">Cell membrane</keyword>
<accession>A0A3N0BKC6</accession>
<keyword evidence="4 6" id="KW-1133">Transmembrane helix</keyword>
<keyword evidence="3 6" id="KW-0812">Transmembrane</keyword>
<reference evidence="8 9" key="1">
    <citation type="submission" date="2018-10" db="EMBL/GenBank/DDBJ databases">
        <title>Genome sequencing of Arthrobacter oryzae TNB02.</title>
        <authorList>
            <person name="Cho Y.-J."/>
            <person name="Cho A."/>
            <person name="Kim O.-S."/>
        </authorList>
    </citation>
    <scope>NUCLEOTIDE SEQUENCE [LARGE SCALE GENOMIC DNA]</scope>
    <source>
        <strain evidence="8 9">TNB02</strain>
    </source>
</reference>
<evidence type="ECO:0000256" key="1">
    <source>
        <dbReference type="ARBA" id="ARBA00004651"/>
    </source>
</evidence>
<dbReference type="PANTHER" id="PTHR35007">
    <property type="entry name" value="INTEGRAL MEMBRANE PROTEIN-RELATED"/>
    <property type="match status" value="1"/>
</dbReference>
<proteinExistence type="predicted"/>